<feature type="non-terminal residue" evidence="8">
    <location>
        <position position="1"/>
    </location>
</feature>
<sequence>TFREDGYSRLINNRWGFFPGVSAGWIFSEENFYAPLRDIVNYGKLRASFGVNGSIDTNYIGIYTLHGAYGSAMYNSAIGFRLSTLPNPDLRWEKTRTAEVGLDLGFLNNRFTLGFTFYDRVTSDKYASMPLPPTSGWDAITNNNGKFRNRGIEIDINANILKIKDFSWTLGANIAYNKNTVVELPDNGLLNNRQGGTEIYTGNGDETMFVGGLQEGQTPYNVIVGYGVDRMVRSEADLVDGYCDISQGQAVYYGPKGLQKLQDAGWTGNAYELAPGDLMFQDINGDGMIDSYDRKVIGHTTPKWNGGFNTTLSWKGLSLYLRTDFGLGFDTYDGVRQWFNGCAQGNYNMTTDIWDSWTPENPGAKYPRYDYADQLGKNNYVRTSEYWVTKGNYLALRELQLSYTLPTRICNKFHCQGLTVSVTGQNLGYWTSSANPIPDYTQYTSGDTGGNGGTYALPRTVLFGLNVTF</sequence>
<comment type="subcellular location">
    <subcellularLocation>
        <location evidence="1 7">Cell outer membrane</location>
        <topology evidence="1 7">Multi-pass membrane protein</topology>
    </subcellularLocation>
</comment>
<proteinExistence type="inferred from homology"/>
<evidence type="ECO:0000256" key="4">
    <source>
        <dbReference type="ARBA" id="ARBA00022692"/>
    </source>
</evidence>
<keyword evidence="6 7" id="KW-0998">Cell outer membrane</keyword>
<dbReference type="PROSITE" id="PS01156">
    <property type="entry name" value="TONB_DEPENDENT_REC_2"/>
    <property type="match status" value="1"/>
</dbReference>
<keyword evidence="8" id="KW-0675">Receptor</keyword>
<evidence type="ECO:0000313" key="8">
    <source>
        <dbReference type="EMBL" id="HIZ33994.1"/>
    </source>
</evidence>
<evidence type="ECO:0000313" key="9">
    <source>
        <dbReference type="Proteomes" id="UP000824028"/>
    </source>
</evidence>
<keyword evidence="3 7" id="KW-1134">Transmembrane beta strand</keyword>
<accession>A0A9D2EAG6</accession>
<protein>
    <submittedName>
        <fullName evidence="8">TonB-dependent receptor</fullName>
    </submittedName>
</protein>
<organism evidence="8 9">
    <name type="scientific">Candidatus Bacteroides merdigallinarum</name>
    <dbReference type="NCBI Taxonomy" id="2838473"/>
    <lineage>
        <taxon>Bacteria</taxon>
        <taxon>Pseudomonadati</taxon>
        <taxon>Bacteroidota</taxon>
        <taxon>Bacteroidia</taxon>
        <taxon>Bacteroidales</taxon>
        <taxon>Bacteroidaceae</taxon>
        <taxon>Bacteroides</taxon>
    </lineage>
</organism>
<evidence type="ECO:0000256" key="1">
    <source>
        <dbReference type="ARBA" id="ARBA00004571"/>
    </source>
</evidence>
<dbReference type="InterPro" id="IPR010917">
    <property type="entry name" value="TonB_rcpt_CS"/>
</dbReference>
<name>A0A9D2EAG6_9BACE</name>
<dbReference type="AlphaFoldDB" id="A0A9D2EAG6"/>
<dbReference type="InterPro" id="IPR036942">
    <property type="entry name" value="Beta-barrel_TonB_sf"/>
</dbReference>
<reference evidence="8" key="1">
    <citation type="journal article" date="2021" name="PeerJ">
        <title>Extensive microbial diversity within the chicken gut microbiome revealed by metagenomics and culture.</title>
        <authorList>
            <person name="Gilroy R."/>
            <person name="Ravi A."/>
            <person name="Getino M."/>
            <person name="Pursley I."/>
            <person name="Horton D.L."/>
            <person name="Alikhan N.F."/>
            <person name="Baker D."/>
            <person name="Gharbi K."/>
            <person name="Hall N."/>
            <person name="Watson M."/>
            <person name="Adriaenssens E.M."/>
            <person name="Foster-Nyarko E."/>
            <person name="Jarju S."/>
            <person name="Secka A."/>
            <person name="Antonio M."/>
            <person name="Oren A."/>
            <person name="Chaudhuri R.R."/>
            <person name="La Ragione R."/>
            <person name="Hildebrand F."/>
            <person name="Pallen M.J."/>
        </authorList>
    </citation>
    <scope>NUCLEOTIDE SEQUENCE</scope>
    <source>
        <strain evidence="8">ChiHjej9B8-1298</strain>
    </source>
</reference>
<comment type="caution">
    <text evidence="8">The sequence shown here is derived from an EMBL/GenBank/DDBJ whole genome shotgun (WGS) entry which is preliminary data.</text>
</comment>
<comment type="similarity">
    <text evidence="7">Belongs to the TonB-dependent receptor family.</text>
</comment>
<dbReference type="Gene3D" id="2.40.170.20">
    <property type="entry name" value="TonB-dependent receptor, beta-barrel domain"/>
    <property type="match status" value="1"/>
</dbReference>
<keyword evidence="2 7" id="KW-0813">Transport</keyword>
<evidence type="ECO:0000256" key="2">
    <source>
        <dbReference type="ARBA" id="ARBA00022448"/>
    </source>
</evidence>
<dbReference type="EMBL" id="DXBX01000089">
    <property type="protein sequence ID" value="HIZ33994.1"/>
    <property type="molecule type" value="Genomic_DNA"/>
</dbReference>
<dbReference type="InterPro" id="IPR039426">
    <property type="entry name" value="TonB-dep_rcpt-like"/>
</dbReference>
<dbReference type="SUPFAM" id="SSF56935">
    <property type="entry name" value="Porins"/>
    <property type="match status" value="1"/>
</dbReference>
<keyword evidence="5 7" id="KW-0472">Membrane</keyword>
<dbReference type="Proteomes" id="UP000824028">
    <property type="component" value="Unassembled WGS sequence"/>
</dbReference>
<dbReference type="PROSITE" id="PS52016">
    <property type="entry name" value="TONB_DEPENDENT_REC_3"/>
    <property type="match status" value="1"/>
</dbReference>
<gene>
    <name evidence="8" type="ORF">H9814_10765</name>
</gene>
<reference evidence="8" key="2">
    <citation type="submission" date="2021-04" db="EMBL/GenBank/DDBJ databases">
        <authorList>
            <person name="Gilroy R."/>
        </authorList>
    </citation>
    <scope>NUCLEOTIDE SEQUENCE</scope>
    <source>
        <strain evidence="8">ChiHjej9B8-1298</strain>
    </source>
</reference>
<evidence type="ECO:0000256" key="6">
    <source>
        <dbReference type="ARBA" id="ARBA00023237"/>
    </source>
</evidence>
<evidence type="ECO:0000256" key="5">
    <source>
        <dbReference type="ARBA" id="ARBA00023136"/>
    </source>
</evidence>
<keyword evidence="4 7" id="KW-0812">Transmembrane</keyword>
<evidence type="ECO:0000256" key="3">
    <source>
        <dbReference type="ARBA" id="ARBA00022452"/>
    </source>
</evidence>
<dbReference type="GO" id="GO:0009279">
    <property type="term" value="C:cell outer membrane"/>
    <property type="evidence" value="ECO:0007669"/>
    <property type="project" value="UniProtKB-SubCell"/>
</dbReference>
<evidence type="ECO:0000256" key="7">
    <source>
        <dbReference type="PROSITE-ProRule" id="PRU01360"/>
    </source>
</evidence>